<dbReference type="Pfam" id="PF00931">
    <property type="entry name" value="NB-ARC"/>
    <property type="match status" value="1"/>
</dbReference>
<dbReference type="Gene3D" id="1.10.8.430">
    <property type="entry name" value="Helical domain of apoptotic protease-activating factors"/>
    <property type="match status" value="1"/>
</dbReference>
<dbReference type="OrthoDB" id="1357022at2759"/>
<dbReference type="SUPFAM" id="SSF52058">
    <property type="entry name" value="L domain-like"/>
    <property type="match status" value="1"/>
</dbReference>
<keyword evidence="3" id="KW-0677">Repeat</keyword>
<dbReference type="Pfam" id="PF01582">
    <property type="entry name" value="TIR"/>
    <property type="match status" value="1"/>
</dbReference>
<keyword evidence="5" id="KW-0611">Plant defense</keyword>
<dbReference type="InterPro" id="IPR027417">
    <property type="entry name" value="P-loop_NTPase"/>
</dbReference>
<dbReference type="SUPFAM" id="SSF52200">
    <property type="entry name" value="Toll/Interleukin receptor TIR domain"/>
    <property type="match status" value="1"/>
</dbReference>
<comment type="catalytic activity">
    <reaction evidence="7">
        <text>NAD(+) + H2O = ADP-D-ribose + nicotinamide + H(+)</text>
        <dbReference type="Rhea" id="RHEA:16301"/>
        <dbReference type="ChEBI" id="CHEBI:15377"/>
        <dbReference type="ChEBI" id="CHEBI:15378"/>
        <dbReference type="ChEBI" id="CHEBI:17154"/>
        <dbReference type="ChEBI" id="CHEBI:57540"/>
        <dbReference type="ChEBI" id="CHEBI:57967"/>
        <dbReference type="EC" id="3.2.2.6"/>
    </reaction>
    <physiologicalReaction direction="left-to-right" evidence="7">
        <dbReference type="Rhea" id="RHEA:16302"/>
    </physiologicalReaction>
</comment>
<dbReference type="RefSeq" id="XP_035546628.1">
    <property type="nucleotide sequence ID" value="XM_035690735.1"/>
</dbReference>
<feature type="domain" description="TIR" evidence="8">
    <location>
        <begin position="20"/>
        <end position="184"/>
    </location>
</feature>
<dbReference type="PANTHER" id="PTHR11017">
    <property type="entry name" value="LEUCINE-RICH REPEAT-CONTAINING PROTEIN"/>
    <property type="match status" value="1"/>
</dbReference>
<dbReference type="PROSITE" id="PS50104">
    <property type="entry name" value="TIR"/>
    <property type="match status" value="1"/>
</dbReference>
<keyword evidence="2" id="KW-0433">Leucine-rich repeat</keyword>
<dbReference type="InterPro" id="IPR002182">
    <property type="entry name" value="NB-ARC"/>
</dbReference>
<dbReference type="FunFam" id="3.40.50.10140:FF:000007">
    <property type="entry name" value="Disease resistance protein (TIR-NBS-LRR class)"/>
    <property type="match status" value="1"/>
</dbReference>
<keyword evidence="6" id="KW-0520">NAD</keyword>
<dbReference type="FunCoup" id="A0A6P9ERY7">
    <property type="interactions" value="339"/>
</dbReference>
<dbReference type="Proteomes" id="UP000235220">
    <property type="component" value="Chromosome 6"/>
</dbReference>
<evidence type="ECO:0000259" key="8">
    <source>
        <dbReference type="PROSITE" id="PS50104"/>
    </source>
</evidence>
<dbReference type="SUPFAM" id="SSF46785">
    <property type="entry name" value="Winged helix' DNA-binding domain"/>
    <property type="match status" value="1"/>
</dbReference>
<dbReference type="GO" id="GO:0006952">
    <property type="term" value="P:defense response"/>
    <property type="evidence" value="ECO:0007669"/>
    <property type="project" value="UniProtKB-KW"/>
</dbReference>
<evidence type="ECO:0000313" key="10">
    <source>
        <dbReference type="RefSeq" id="XP_035546628.1"/>
    </source>
</evidence>
<dbReference type="Gene3D" id="3.80.10.10">
    <property type="entry name" value="Ribonuclease Inhibitor"/>
    <property type="match status" value="1"/>
</dbReference>
<dbReference type="PANTHER" id="PTHR11017:SF570">
    <property type="entry name" value="DISEASE RESISTANCE PROTEIN (TIR-NBS CLASS)-RELATED"/>
    <property type="match status" value="1"/>
</dbReference>
<dbReference type="InterPro" id="IPR032675">
    <property type="entry name" value="LRR_dom_sf"/>
</dbReference>
<dbReference type="FunFam" id="1.10.8.430:FF:000002">
    <property type="entry name" value="Disease resistance protein (TIR-NBS-LRR class)"/>
    <property type="match status" value="1"/>
</dbReference>
<protein>
    <recommendedName>
        <fullName evidence="1">ADP-ribosyl cyclase/cyclic ADP-ribose hydrolase</fullName>
        <ecNumber evidence="1">3.2.2.6</ecNumber>
    </recommendedName>
</protein>
<dbReference type="InterPro" id="IPR042197">
    <property type="entry name" value="Apaf_helical"/>
</dbReference>
<name>A0A6P9ERY7_JUGRE</name>
<proteinExistence type="predicted"/>
<evidence type="ECO:0000256" key="1">
    <source>
        <dbReference type="ARBA" id="ARBA00011982"/>
    </source>
</evidence>
<dbReference type="Gene3D" id="3.40.50.300">
    <property type="entry name" value="P-loop containing nucleotide triphosphate hydrolases"/>
    <property type="match status" value="1"/>
</dbReference>
<evidence type="ECO:0000256" key="6">
    <source>
        <dbReference type="ARBA" id="ARBA00023027"/>
    </source>
</evidence>
<dbReference type="SUPFAM" id="SSF52540">
    <property type="entry name" value="P-loop containing nucleoside triphosphate hydrolases"/>
    <property type="match status" value="1"/>
</dbReference>
<dbReference type="GeneID" id="118343782"/>
<evidence type="ECO:0000313" key="9">
    <source>
        <dbReference type="Proteomes" id="UP000235220"/>
    </source>
</evidence>
<dbReference type="InterPro" id="IPR035897">
    <property type="entry name" value="Toll_tir_struct_dom_sf"/>
</dbReference>
<keyword evidence="4" id="KW-0378">Hydrolase</keyword>
<dbReference type="AlphaFoldDB" id="A0A6P9ERY7"/>
<keyword evidence="9" id="KW-1185">Reference proteome</keyword>
<dbReference type="EC" id="3.2.2.6" evidence="1"/>
<dbReference type="GO" id="GO:0043531">
    <property type="term" value="F:ADP binding"/>
    <property type="evidence" value="ECO:0007669"/>
    <property type="project" value="InterPro"/>
</dbReference>
<dbReference type="InterPro" id="IPR036390">
    <property type="entry name" value="WH_DNA-bd_sf"/>
</dbReference>
<dbReference type="GO" id="GO:0007165">
    <property type="term" value="P:signal transduction"/>
    <property type="evidence" value="ECO:0007669"/>
    <property type="project" value="InterPro"/>
</dbReference>
<evidence type="ECO:0000256" key="7">
    <source>
        <dbReference type="ARBA" id="ARBA00047304"/>
    </source>
</evidence>
<sequence>MALQGASSSLSSTSSFIPSWTHDVFLSFRGEDVRQKFVSHLYQALHHRGINTCIDKNLARGEEISPELFKTIERSMISIIVLSKNYSESRWCLDELLKILECKEKVKQIVLPLFYDVSPSQVRHQKGNFGKAFAKLGCKTKDEVKVTKWKAALQKVANFFGFTLGDRKESEFIQDIIKWVDSIMVNRTFLNVAKYPVGIESHVRDIYQHLSIGRNDIICMAGIFGTGGIGKTTISKEIYNRISYQFEGSCFLKNIRETSKAGGLIQLQKTLLSEILGISLDFHDIDKGINVIRHRLCSKRVLLILDDVDDFVQLETLAGALDWFGSGSRIIITTRDQHLLNFSKAVSKYELKIMANDEALKLFSLHAFEKDEPLDDYVELSKQVLQYAQGLPLALTVIGSTLKDQSIHQWKSVLNKYKQIPDINIQSVLRVSYDGLEDNEKDMFLDIACFFKGGPLADVIKIFDNCGFSPDYGIWRLVDKCLITVDEWNKSVWMHDLLQSMGREIVRLQSTKEPGERSRLWFHDDVRHVLEESTGTNKIEGIIVEMPKGEEMIILSPEAFVQMKRLRVFINRNASFSSGPNYLSNELRVIDWFEYPLQYLPPNFHGNKLIIFKMHGSFIKELSFIKFKNVTTMGFDDCNLLTKVPDLSSMSNLKELIVEKCTSLVEVHDSVGYLDNLLKLSFHECSNLRIFPRRLKLRSLRYLNLCDCSNLREFPEIGCEMKYLRSLDLLRTFIRSTSHRSGRTTYIY</sequence>
<dbReference type="PRINTS" id="PR00364">
    <property type="entry name" value="DISEASERSIST"/>
</dbReference>
<accession>A0A6P9ERY7</accession>
<dbReference type="InterPro" id="IPR044974">
    <property type="entry name" value="Disease_R_plants"/>
</dbReference>
<organism evidence="9 10">
    <name type="scientific">Juglans regia</name>
    <name type="common">English walnut</name>
    <dbReference type="NCBI Taxonomy" id="51240"/>
    <lineage>
        <taxon>Eukaryota</taxon>
        <taxon>Viridiplantae</taxon>
        <taxon>Streptophyta</taxon>
        <taxon>Embryophyta</taxon>
        <taxon>Tracheophyta</taxon>
        <taxon>Spermatophyta</taxon>
        <taxon>Magnoliopsida</taxon>
        <taxon>eudicotyledons</taxon>
        <taxon>Gunneridae</taxon>
        <taxon>Pentapetalae</taxon>
        <taxon>rosids</taxon>
        <taxon>fabids</taxon>
        <taxon>Fagales</taxon>
        <taxon>Juglandaceae</taxon>
        <taxon>Juglans</taxon>
    </lineage>
</organism>
<evidence type="ECO:0000256" key="5">
    <source>
        <dbReference type="ARBA" id="ARBA00022821"/>
    </source>
</evidence>
<dbReference type="InterPro" id="IPR058192">
    <property type="entry name" value="WHD_ROQ1-like"/>
</dbReference>
<dbReference type="InParanoid" id="A0A6P9ERY7"/>
<evidence type="ECO:0000256" key="2">
    <source>
        <dbReference type="ARBA" id="ARBA00022614"/>
    </source>
</evidence>
<dbReference type="SMART" id="SM00255">
    <property type="entry name" value="TIR"/>
    <property type="match status" value="1"/>
</dbReference>
<dbReference type="GO" id="GO:0061809">
    <property type="term" value="F:NAD+ nucleosidase activity, cyclic ADP-ribose generating"/>
    <property type="evidence" value="ECO:0007669"/>
    <property type="project" value="UniProtKB-EC"/>
</dbReference>
<dbReference type="Pfam" id="PF23282">
    <property type="entry name" value="WHD_ROQ1"/>
    <property type="match status" value="1"/>
</dbReference>
<dbReference type="InterPro" id="IPR000157">
    <property type="entry name" value="TIR_dom"/>
</dbReference>
<dbReference type="KEGG" id="jre:118343782"/>
<evidence type="ECO:0000256" key="4">
    <source>
        <dbReference type="ARBA" id="ARBA00022801"/>
    </source>
</evidence>
<dbReference type="Gene3D" id="3.40.50.10140">
    <property type="entry name" value="Toll/interleukin-1 receptor homology (TIR) domain"/>
    <property type="match status" value="1"/>
</dbReference>
<evidence type="ECO:0000256" key="3">
    <source>
        <dbReference type="ARBA" id="ARBA00022737"/>
    </source>
</evidence>
<reference evidence="10" key="1">
    <citation type="submission" date="2025-08" db="UniProtKB">
        <authorList>
            <consortium name="RefSeq"/>
        </authorList>
    </citation>
    <scope>IDENTIFICATION</scope>
    <source>
        <tissue evidence="10">Leaves</tissue>
    </source>
</reference>
<gene>
    <name evidence="10" type="primary">LOC118343782</name>
</gene>